<dbReference type="PROSITE" id="PS00108">
    <property type="entry name" value="PROTEIN_KINASE_ST"/>
    <property type="match status" value="1"/>
</dbReference>
<dbReference type="PANTHER" id="PTHR11042">
    <property type="entry name" value="EUKARYOTIC TRANSLATION INITIATION FACTOR 2-ALPHA KINASE EIF2-ALPHA KINASE -RELATED"/>
    <property type="match status" value="1"/>
</dbReference>
<evidence type="ECO:0000256" key="1">
    <source>
        <dbReference type="ARBA" id="ARBA00012513"/>
    </source>
</evidence>
<dbReference type="CDD" id="cd14046">
    <property type="entry name" value="STKc_EIF2AK4_GCN2_rpt2"/>
    <property type="match status" value="1"/>
</dbReference>
<feature type="region of interest" description="Disordered" evidence="13">
    <location>
        <begin position="583"/>
        <end position="607"/>
    </location>
</feature>
<dbReference type="PROSITE" id="PS00107">
    <property type="entry name" value="PROTEIN_KINASE_ATP"/>
    <property type="match status" value="1"/>
</dbReference>
<dbReference type="SUPFAM" id="SSF55681">
    <property type="entry name" value="Class II aaRS and biotin synthetases"/>
    <property type="match status" value="1"/>
</dbReference>
<dbReference type="EC" id="2.7.11.1" evidence="1"/>
<keyword evidence="3" id="KW-0808">Transferase</keyword>
<dbReference type="PROSITE" id="PS50908">
    <property type="entry name" value="RWD"/>
    <property type="match status" value="1"/>
</dbReference>
<dbReference type="InterPro" id="IPR017441">
    <property type="entry name" value="Protein_kinase_ATP_BS"/>
</dbReference>
<comment type="catalytic activity">
    <reaction evidence="9">
        <text>L-seryl-[protein] + ATP = O-phospho-L-seryl-[protein] + ADP + H(+)</text>
        <dbReference type="Rhea" id="RHEA:17989"/>
        <dbReference type="Rhea" id="RHEA-COMP:9863"/>
        <dbReference type="Rhea" id="RHEA-COMP:11604"/>
        <dbReference type="ChEBI" id="CHEBI:15378"/>
        <dbReference type="ChEBI" id="CHEBI:29999"/>
        <dbReference type="ChEBI" id="CHEBI:30616"/>
        <dbReference type="ChEBI" id="CHEBI:83421"/>
        <dbReference type="ChEBI" id="CHEBI:456216"/>
        <dbReference type="EC" id="2.7.11.1"/>
    </reaction>
</comment>
<evidence type="ECO:0000256" key="11">
    <source>
        <dbReference type="PIRSR" id="PIRSR000660-2"/>
    </source>
</evidence>
<evidence type="ECO:0000259" key="16">
    <source>
        <dbReference type="PROSITE" id="PS50908"/>
    </source>
</evidence>
<feature type="active site" description="Proton acceptor" evidence="10">
    <location>
        <position position="763"/>
    </location>
</feature>
<accession>A0A2G8K9L8</accession>
<evidence type="ECO:0000256" key="13">
    <source>
        <dbReference type="SAM" id="MobiDB-lite"/>
    </source>
</evidence>
<dbReference type="Proteomes" id="UP000230750">
    <property type="component" value="Unassembled WGS sequence"/>
</dbReference>
<organism evidence="17 18">
    <name type="scientific">Stichopus japonicus</name>
    <name type="common">Sea cucumber</name>
    <dbReference type="NCBI Taxonomy" id="307972"/>
    <lineage>
        <taxon>Eukaryota</taxon>
        <taxon>Metazoa</taxon>
        <taxon>Echinodermata</taxon>
        <taxon>Eleutherozoa</taxon>
        <taxon>Echinozoa</taxon>
        <taxon>Holothuroidea</taxon>
        <taxon>Aspidochirotacea</taxon>
        <taxon>Aspidochirotida</taxon>
        <taxon>Stichopodidae</taxon>
        <taxon>Apostichopus</taxon>
    </lineage>
</organism>
<dbReference type="Gene3D" id="3.30.930.10">
    <property type="entry name" value="Bira Bifunctional Protein, Domain 2"/>
    <property type="match status" value="1"/>
</dbReference>
<evidence type="ECO:0000256" key="6">
    <source>
        <dbReference type="ARBA" id="ARBA00022840"/>
    </source>
</evidence>
<dbReference type="Pfam" id="PF13393">
    <property type="entry name" value="tRNA-synt_His"/>
    <property type="match status" value="1"/>
</dbReference>
<dbReference type="Pfam" id="PF05773">
    <property type="entry name" value="RWD"/>
    <property type="match status" value="1"/>
</dbReference>
<dbReference type="GO" id="GO:0005634">
    <property type="term" value="C:nucleus"/>
    <property type="evidence" value="ECO:0007669"/>
    <property type="project" value="TreeGrafter"/>
</dbReference>
<feature type="domain" description="RWD" evidence="16">
    <location>
        <begin position="13"/>
        <end position="123"/>
    </location>
</feature>
<dbReference type="SUPFAM" id="SSF56112">
    <property type="entry name" value="Protein kinase-like (PK-like)"/>
    <property type="match status" value="2"/>
</dbReference>
<dbReference type="Gene3D" id="1.10.510.10">
    <property type="entry name" value="Transferase(Phosphotransferase) domain 1"/>
    <property type="match status" value="2"/>
</dbReference>
<dbReference type="PROSITE" id="PS50011">
    <property type="entry name" value="PROTEIN_KINASE_DOM"/>
    <property type="match status" value="1"/>
</dbReference>
<dbReference type="InterPro" id="IPR011009">
    <property type="entry name" value="Kinase-like_dom_sf"/>
</dbReference>
<protein>
    <recommendedName>
        <fullName evidence="1">non-specific serine/threonine protein kinase</fullName>
        <ecNumber evidence="1">2.7.11.1</ecNumber>
    </recommendedName>
</protein>
<evidence type="ECO:0000256" key="3">
    <source>
        <dbReference type="ARBA" id="ARBA00022679"/>
    </source>
</evidence>
<keyword evidence="18" id="KW-1185">Reference proteome</keyword>
<keyword evidence="5 17" id="KW-0418">Kinase</keyword>
<comment type="caution">
    <text evidence="17">The sequence shown here is derived from an EMBL/GenBank/DDBJ whole genome shotgun (WGS) entry which is preliminary data.</text>
</comment>
<evidence type="ECO:0000256" key="4">
    <source>
        <dbReference type="ARBA" id="ARBA00022741"/>
    </source>
</evidence>
<feature type="region of interest" description="Disordered" evidence="13">
    <location>
        <begin position="150"/>
        <end position="247"/>
    </location>
</feature>
<feature type="region of interest" description="Disordered" evidence="13">
    <location>
        <begin position="1414"/>
        <end position="1476"/>
    </location>
</feature>
<feature type="compositionally biased region" description="Basic and acidic residues" evidence="13">
    <location>
        <begin position="154"/>
        <end position="198"/>
    </location>
</feature>
<comment type="similarity">
    <text evidence="7">Belongs to the protein kinase superfamily. Ser/Thr protein kinase family. GCN2 subfamily.</text>
</comment>
<feature type="domain" description="Protein kinase" evidence="14">
    <location>
        <begin position="511"/>
        <end position="921"/>
    </location>
</feature>
<dbReference type="InterPro" id="IPR006575">
    <property type="entry name" value="RWD_dom"/>
</dbReference>
<dbReference type="InterPro" id="IPR024435">
    <property type="entry name" value="HisRS-related_dom"/>
</dbReference>
<dbReference type="InterPro" id="IPR008271">
    <property type="entry name" value="Ser/Thr_kinase_AS"/>
</dbReference>
<dbReference type="SUPFAM" id="SSF54495">
    <property type="entry name" value="UBC-like"/>
    <property type="match status" value="1"/>
</dbReference>
<feature type="compositionally biased region" description="Basic residues" evidence="13">
    <location>
        <begin position="199"/>
        <end position="210"/>
    </location>
</feature>
<proteinExistence type="inferred from homology"/>
<dbReference type="GO" id="GO:0005829">
    <property type="term" value="C:cytosol"/>
    <property type="evidence" value="ECO:0007669"/>
    <property type="project" value="TreeGrafter"/>
</dbReference>
<feature type="binding site" evidence="11 12">
    <location>
        <position position="540"/>
    </location>
    <ligand>
        <name>ATP</name>
        <dbReference type="ChEBI" id="CHEBI:30616"/>
    </ligand>
</feature>
<comment type="catalytic activity">
    <reaction evidence="8">
        <text>L-threonyl-[protein] + ATP = O-phospho-L-threonyl-[protein] + ADP + H(+)</text>
        <dbReference type="Rhea" id="RHEA:46608"/>
        <dbReference type="Rhea" id="RHEA-COMP:11060"/>
        <dbReference type="Rhea" id="RHEA-COMP:11605"/>
        <dbReference type="ChEBI" id="CHEBI:15378"/>
        <dbReference type="ChEBI" id="CHEBI:30013"/>
        <dbReference type="ChEBI" id="CHEBI:30616"/>
        <dbReference type="ChEBI" id="CHEBI:61977"/>
        <dbReference type="ChEBI" id="CHEBI:456216"/>
        <dbReference type="EC" id="2.7.11.1"/>
    </reaction>
</comment>
<dbReference type="PROSITE" id="PS50862">
    <property type="entry name" value="AA_TRNA_LIGASE_II"/>
    <property type="match status" value="1"/>
</dbReference>
<feature type="domain" description="Aminoacyl-transfer RNA synthetases class-II family profile" evidence="15">
    <location>
        <begin position="982"/>
        <end position="1305"/>
    </location>
</feature>
<evidence type="ECO:0000256" key="7">
    <source>
        <dbReference type="ARBA" id="ARBA00037982"/>
    </source>
</evidence>
<dbReference type="Gene3D" id="3.10.110.10">
    <property type="entry name" value="Ubiquitin Conjugating Enzyme"/>
    <property type="match status" value="1"/>
</dbReference>
<dbReference type="PIRSF" id="PIRSF000660">
    <property type="entry name" value="Ser/Thr_PK_GCN2"/>
    <property type="match status" value="1"/>
</dbReference>
<keyword evidence="4 11" id="KW-0547">Nucleotide-binding</keyword>
<dbReference type="GO" id="GO:0009893">
    <property type="term" value="P:positive regulation of metabolic process"/>
    <property type="evidence" value="ECO:0007669"/>
    <property type="project" value="UniProtKB-ARBA"/>
</dbReference>
<dbReference type="SMART" id="SM00591">
    <property type="entry name" value="RWD"/>
    <property type="match status" value="1"/>
</dbReference>
<dbReference type="InterPro" id="IPR050339">
    <property type="entry name" value="CC_SR_Kinase"/>
</dbReference>
<dbReference type="GO" id="GO:0003743">
    <property type="term" value="F:translation initiation factor activity"/>
    <property type="evidence" value="ECO:0007669"/>
    <property type="project" value="UniProtKB-KW"/>
</dbReference>
<evidence type="ECO:0000313" key="17">
    <source>
        <dbReference type="EMBL" id="PIK44682.1"/>
    </source>
</evidence>
<dbReference type="Pfam" id="PF00069">
    <property type="entry name" value="Pkinase"/>
    <property type="match status" value="3"/>
</dbReference>
<dbReference type="Pfam" id="PF12745">
    <property type="entry name" value="HGTP_anticodon2"/>
    <property type="match status" value="1"/>
</dbReference>
<dbReference type="Gene3D" id="3.40.50.800">
    <property type="entry name" value="Anticodon-binding domain"/>
    <property type="match status" value="1"/>
</dbReference>
<evidence type="ECO:0000313" key="18">
    <source>
        <dbReference type="Proteomes" id="UP000230750"/>
    </source>
</evidence>
<evidence type="ECO:0000256" key="2">
    <source>
        <dbReference type="ARBA" id="ARBA00022527"/>
    </source>
</evidence>
<gene>
    <name evidence="17" type="ORF">BSL78_18476</name>
</gene>
<feature type="binding site" evidence="11">
    <location>
        <begin position="517"/>
        <end position="525"/>
    </location>
    <ligand>
        <name>ATP</name>
        <dbReference type="ChEBI" id="CHEBI:30616"/>
    </ligand>
</feature>
<dbReference type="CDD" id="cd23823">
    <property type="entry name" value="RWD_GCN2"/>
    <property type="match status" value="1"/>
</dbReference>
<feature type="compositionally biased region" description="Polar residues" evidence="13">
    <location>
        <begin position="1437"/>
        <end position="1476"/>
    </location>
</feature>
<dbReference type="InterPro" id="IPR016135">
    <property type="entry name" value="UBQ-conjugating_enzyme/RWD"/>
</dbReference>
<dbReference type="GO" id="GO:0000077">
    <property type="term" value="P:DNA damage checkpoint signaling"/>
    <property type="evidence" value="ECO:0007669"/>
    <property type="project" value="InterPro"/>
</dbReference>
<evidence type="ECO:0000259" key="15">
    <source>
        <dbReference type="PROSITE" id="PS50862"/>
    </source>
</evidence>
<feature type="compositionally biased region" description="Low complexity" evidence="13">
    <location>
        <begin position="583"/>
        <end position="594"/>
    </location>
</feature>
<dbReference type="InterPro" id="IPR006195">
    <property type="entry name" value="aa-tRNA-synth_II"/>
</dbReference>
<feature type="region of interest" description="Disordered" evidence="13">
    <location>
        <begin position="637"/>
        <end position="704"/>
    </location>
</feature>
<evidence type="ECO:0000256" key="5">
    <source>
        <dbReference type="ARBA" id="ARBA00022777"/>
    </source>
</evidence>
<evidence type="ECO:0000256" key="8">
    <source>
        <dbReference type="ARBA" id="ARBA00047899"/>
    </source>
</evidence>
<dbReference type="InterPro" id="IPR000719">
    <property type="entry name" value="Prot_kinase_dom"/>
</dbReference>
<dbReference type="PANTHER" id="PTHR11042:SF136">
    <property type="entry name" value="EIF-2-ALPHA KINASE GCN2"/>
    <property type="match status" value="1"/>
</dbReference>
<evidence type="ECO:0000256" key="9">
    <source>
        <dbReference type="ARBA" id="ARBA00048679"/>
    </source>
</evidence>
<evidence type="ECO:0000256" key="10">
    <source>
        <dbReference type="PIRSR" id="PIRSR000660-1"/>
    </source>
</evidence>
<dbReference type="EMBL" id="MRZV01000762">
    <property type="protein sequence ID" value="PIK44682.1"/>
    <property type="molecule type" value="Genomic_DNA"/>
</dbReference>
<feature type="compositionally biased region" description="Acidic residues" evidence="13">
    <location>
        <begin position="673"/>
        <end position="687"/>
    </location>
</feature>
<dbReference type="OrthoDB" id="6778822at2759"/>
<dbReference type="InterPro" id="IPR036621">
    <property type="entry name" value="Anticodon-bd_dom_sf"/>
</dbReference>
<evidence type="ECO:0000259" key="14">
    <source>
        <dbReference type="PROSITE" id="PS50011"/>
    </source>
</evidence>
<dbReference type="Gene3D" id="3.30.200.20">
    <property type="entry name" value="Phosphorylase Kinase, domain 1"/>
    <property type="match status" value="1"/>
</dbReference>
<dbReference type="GO" id="GO:1990625">
    <property type="term" value="P:negative regulation of cytoplasmic translational initiation in response to stress"/>
    <property type="evidence" value="ECO:0007669"/>
    <property type="project" value="TreeGrafter"/>
</dbReference>
<keyword evidence="17" id="KW-0648">Protein biosynthesis</keyword>
<feature type="compositionally biased region" description="Acidic residues" evidence="13">
    <location>
        <begin position="1424"/>
        <end position="1436"/>
    </location>
</feature>
<feature type="compositionally biased region" description="Low complexity" evidence="13">
    <location>
        <begin position="218"/>
        <end position="234"/>
    </location>
</feature>
<dbReference type="GO" id="GO:0004694">
    <property type="term" value="F:eukaryotic translation initiation factor 2alpha kinase activity"/>
    <property type="evidence" value="ECO:0007669"/>
    <property type="project" value="InterPro"/>
</dbReference>
<sequence>MGDKETYEERQENEKVCLAAIYMDDFKDESKKNKKGMTILLHLMPERGMSGSNNIHVTIDMRVTCPPKYPTVLPDIKFMNARGLSDEKVQSLQKKTETLARSLLGEEMILQLSIAVQQFLHSHNIPGMKSLFDEMQKKEKREKEKVALLKQQQLKREKEMAEQERKELEKEMSKRHEALLEESRQRREKNKEEDEVVVKHQKPIQQRRKHQPDPFDISSSDNSNRSRSSSYNSNLKKPLDVTSTVGDRTRTESFNELAADSEVITVKFNTKVERTIHRGCILDDVEGGVAYVGMDISNGHLNFIREWKMQWKHGKGRKPLPDEEQSADNCLKSLASVEQELLSLLKLSHPNLVHYLAMNSSQGKDSTTVQLLMEFVGSSTLRHKIRSGRRVPFSILRQYAVDLLSALSYLHKKAVVHKQLSPGSVFLDVSGQLKLANYSICRRCLDTDERNRASVNVLEEHPFVKLGLAMDTCLMSAENKEQNGDSPSREVAEEETSEVRVLDNSRLNMEFEVLGNIGKGGFGNVFRVRNRLDGNAYAIKRIVLNPKSKELNKKITREVKLLSRLNHENVVRYFNSWIEVSDDTATTDSESDPSISGKSPKKVDRGQDSLSLGVVDNVEDLAPGLSAYGSASWSISAGGNPLSEESTDSLSDEEDDFGTSFMRRYSSSNSDGIDFEGSEDNETEEQSQIEKSSPLSETEESSTDLELSPKRYLYIQMEFCEKSTLRTIIAEEIYKNEKQLWSFFRQILDGLVHIHSQGMIHRDLKPDNIFLAYDDLVKIGDFGLATSERKAGEVLTEISSHSLLPESSQSLEGDTQDFLTGKVGTALYVSPELCKARSGYYNQKVDLYSLGIIFFEMCIPCLKTGMERVQTLGKLRQENIEMPEFFDAYQHRDKKCIIRWLLDHDPGKRPTAREVLDSQHLPPLEMEEARFQEMIRKTVSKDQSRGFKHLMNELFSQTTNAKDDILYDVDNHKGFSLKQTLIQKTVFESLTNLFEKHGAVKVSSPLLMPKNALSDFTESGAYFMDSSGSLVVLPFDLRVPFARNVARNSITRLKRYSIERVYRERKIHRCHPREFTECAFDIITNITATLLPDAEVMYIVSEIIEEFPALEEKKVYFIRVNHTLLLTAILSHCGIPEEKREDVIKILADTKNTKAEMQTQLEALSLSEQEVHSLFQFVVLECSLKELSAKLKPVTRGRGPNASMAKQALIELEGIISRAEIFEVVAPSLVHKYYSGYLFQFVAQFTKKNKMQDILAAGGRYDNLIPQHRIPSAQTNPSVPKAVGVSIHFDKIVTALMHDEEAVVPVCDVLVCVMSSSYPFKECIQVVRNLWVNNIKADILYDASMGLEEIQEYCRAFRVSHIVILKDHQETGVVWVRSIDREKKIVDSKVALVNLVESLQQKLTRLKIYFDPQDRPNFTPDPLPDTEELCPEEIQDSTDNAPQSTTELTPPSSAVSNKGSGNTESPIQIKSSFQNC</sequence>
<dbReference type="SMART" id="SM00220">
    <property type="entry name" value="S_TKc"/>
    <property type="match status" value="1"/>
</dbReference>
<dbReference type="InterPro" id="IPR045864">
    <property type="entry name" value="aa-tRNA-synth_II/BPL/LPL"/>
</dbReference>
<dbReference type="GO" id="GO:0005524">
    <property type="term" value="F:ATP binding"/>
    <property type="evidence" value="ECO:0007669"/>
    <property type="project" value="UniProtKB-UniRule"/>
</dbReference>
<dbReference type="STRING" id="307972.A0A2G8K9L8"/>
<keyword evidence="6 11" id="KW-0067">ATP-binding</keyword>
<dbReference type="InterPro" id="IPR041715">
    <property type="entry name" value="HisRS-like_core"/>
</dbReference>
<feature type="compositionally biased region" description="Acidic residues" evidence="13">
    <location>
        <begin position="645"/>
        <end position="657"/>
    </location>
</feature>
<keyword evidence="17" id="KW-0396">Initiation factor</keyword>
<keyword evidence="2" id="KW-0723">Serine/threonine-protein kinase</keyword>
<dbReference type="FunFam" id="3.10.110.10:FF:000050">
    <property type="entry name" value="eIF-2-alpha kinase GCN2"/>
    <property type="match status" value="1"/>
</dbReference>
<reference evidence="17 18" key="1">
    <citation type="journal article" date="2017" name="PLoS Biol.">
        <title>The sea cucumber genome provides insights into morphological evolution and visceral regeneration.</title>
        <authorList>
            <person name="Zhang X."/>
            <person name="Sun L."/>
            <person name="Yuan J."/>
            <person name="Sun Y."/>
            <person name="Gao Y."/>
            <person name="Zhang L."/>
            <person name="Li S."/>
            <person name="Dai H."/>
            <person name="Hamel J.F."/>
            <person name="Liu C."/>
            <person name="Yu Y."/>
            <person name="Liu S."/>
            <person name="Lin W."/>
            <person name="Guo K."/>
            <person name="Jin S."/>
            <person name="Xu P."/>
            <person name="Storey K.B."/>
            <person name="Huan P."/>
            <person name="Zhang T."/>
            <person name="Zhou Y."/>
            <person name="Zhang J."/>
            <person name="Lin C."/>
            <person name="Li X."/>
            <person name="Xing L."/>
            <person name="Huo D."/>
            <person name="Sun M."/>
            <person name="Wang L."/>
            <person name="Mercier A."/>
            <person name="Li F."/>
            <person name="Yang H."/>
            <person name="Xiang J."/>
        </authorList>
    </citation>
    <scope>NUCLEOTIDE SEQUENCE [LARGE SCALE GENOMIC DNA]</scope>
    <source>
        <strain evidence="17">Shaxun</strain>
        <tissue evidence="17">Muscle</tissue>
    </source>
</reference>
<dbReference type="InterPro" id="IPR016255">
    <property type="entry name" value="Gcn2"/>
</dbReference>
<name>A0A2G8K9L8_STIJA</name>
<evidence type="ECO:0000256" key="12">
    <source>
        <dbReference type="PROSITE-ProRule" id="PRU10141"/>
    </source>
</evidence>